<dbReference type="Pfam" id="PF01311">
    <property type="entry name" value="Bac_export_1"/>
    <property type="match status" value="1"/>
</dbReference>
<gene>
    <name evidence="11" type="primary">fliR_2</name>
    <name evidence="11" type="ORF">LMG18101_03922</name>
</gene>
<keyword evidence="11" id="KW-0282">Flagellum</keyword>
<protein>
    <recommendedName>
        <fullName evidence="3 9">Flagellar biosynthetic protein FliR</fullName>
    </recommendedName>
</protein>
<dbReference type="PRINTS" id="PR00953">
    <property type="entry name" value="TYPE3IMRPROT"/>
</dbReference>
<evidence type="ECO:0000313" key="12">
    <source>
        <dbReference type="Proteomes" id="UP001189757"/>
    </source>
</evidence>
<feature type="transmembrane region" description="Helical" evidence="10">
    <location>
        <begin position="172"/>
        <end position="201"/>
    </location>
</feature>
<keyword evidence="5 10" id="KW-0812">Transmembrane</keyword>
<keyword evidence="8 10" id="KW-0975">Bacterial flagellum</keyword>
<keyword evidence="7 10" id="KW-0472">Membrane</keyword>
<keyword evidence="11" id="KW-0966">Cell projection</keyword>
<dbReference type="Proteomes" id="UP001189757">
    <property type="component" value="Unassembled WGS sequence"/>
</dbReference>
<organism evidence="11 12">
    <name type="scientific">Ralstonia flaminis</name>
    <dbReference type="NCBI Taxonomy" id="3058597"/>
    <lineage>
        <taxon>Bacteria</taxon>
        <taxon>Pseudomonadati</taxon>
        <taxon>Pseudomonadota</taxon>
        <taxon>Betaproteobacteria</taxon>
        <taxon>Burkholderiales</taxon>
        <taxon>Burkholderiaceae</taxon>
        <taxon>Ralstonia</taxon>
    </lineage>
</organism>
<evidence type="ECO:0000256" key="1">
    <source>
        <dbReference type="ARBA" id="ARBA00002578"/>
    </source>
</evidence>
<proteinExistence type="inferred from homology"/>
<keyword evidence="11" id="KW-0969">Cilium</keyword>
<evidence type="ECO:0000256" key="10">
    <source>
        <dbReference type="RuleBase" id="RU362071"/>
    </source>
</evidence>
<dbReference type="RefSeq" id="WP_199030107.1">
    <property type="nucleotide sequence ID" value="NZ_CATZLL010000014.1"/>
</dbReference>
<dbReference type="NCBIfam" id="TIGR01400">
    <property type="entry name" value="fliR"/>
    <property type="match status" value="1"/>
</dbReference>
<comment type="similarity">
    <text evidence="2 10">Belongs to the FliR/MopE/SpaR family.</text>
</comment>
<evidence type="ECO:0000256" key="3">
    <source>
        <dbReference type="ARBA" id="ARBA00021717"/>
    </source>
</evidence>
<dbReference type="EMBL" id="CATZLL010000014">
    <property type="protein sequence ID" value="CAJ0819362.1"/>
    <property type="molecule type" value="Genomic_DNA"/>
</dbReference>
<keyword evidence="4 10" id="KW-1003">Cell membrane</keyword>
<evidence type="ECO:0000256" key="7">
    <source>
        <dbReference type="ARBA" id="ARBA00023136"/>
    </source>
</evidence>
<evidence type="ECO:0000256" key="4">
    <source>
        <dbReference type="ARBA" id="ARBA00022475"/>
    </source>
</evidence>
<evidence type="ECO:0000256" key="8">
    <source>
        <dbReference type="ARBA" id="ARBA00023143"/>
    </source>
</evidence>
<accession>A0ABM9K8A0</accession>
<feature type="transmembrane region" description="Helical" evidence="10">
    <location>
        <begin position="41"/>
        <end position="57"/>
    </location>
</feature>
<sequence length="264" mass="28391">MEIAFAKLLPLASAIVWPFCRIAAALTAAPMLGEAAVPLRIRALIALVLALVVQPAMPAMPAIDPMSMQGVVAMAEQVLIGALLGFMFHLVQAVLQMFGAVVSSQMGLSMAQINDPLSGQMTDVVTSMMYVVFILLFFAVDGHLVITHVLARSFTVWPVGSFAFDMEALRRLAFAAGWMFSAAVALMLPVMFATLVVQIGLGLLNRAAPSLNLFSLGFSVTTMFGLLLLTLLLPSLPDHYGRMISHVLDLYDQLAMPVVPAKRM</sequence>
<dbReference type="InterPro" id="IPR006303">
    <property type="entry name" value="FliR"/>
</dbReference>
<dbReference type="PANTHER" id="PTHR30065:SF8">
    <property type="entry name" value="FLAGELLAR BIOSYNTHETIC PROTEIN FLIR"/>
    <property type="match status" value="1"/>
</dbReference>
<comment type="subcellular location">
    <subcellularLocation>
        <location evidence="10">Cell membrane</location>
        <topology evidence="10">Multi-pass membrane protein</topology>
    </subcellularLocation>
    <subcellularLocation>
        <location evidence="10">Bacterial flagellum basal body</location>
    </subcellularLocation>
</comment>
<dbReference type="InterPro" id="IPR002010">
    <property type="entry name" value="T3SS_IM_R"/>
</dbReference>
<feature type="transmembrane region" description="Helical" evidence="10">
    <location>
        <begin position="128"/>
        <end position="151"/>
    </location>
</feature>
<comment type="function">
    <text evidence="1 10">Role in flagellar biosynthesis.</text>
</comment>
<keyword evidence="12" id="KW-1185">Reference proteome</keyword>
<feature type="transmembrane region" description="Helical" evidence="10">
    <location>
        <begin position="213"/>
        <end position="233"/>
    </location>
</feature>
<feature type="transmembrane region" description="Helical" evidence="10">
    <location>
        <begin position="78"/>
        <end position="108"/>
    </location>
</feature>
<reference evidence="11 12" key="1">
    <citation type="submission" date="2023-07" db="EMBL/GenBank/DDBJ databases">
        <authorList>
            <person name="Peeters C."/>
        </authorList>
    </citation>
    <scope>NUCLEOTIDE SEQUENCE [LARGE SCALE GENOMIC DNA]</scope>
    <source>
        <strain evidence="11 12">LMG 18101</strain>
    </source>
</reference>
<keyword evidence="6 10" id="KW-1133">Transmembrane helix</keyword>
<comment type="caution">
    <text evidence="11">The sequence shown here is derived from an EMBL/GenBank/DDBJ whole genome shotgun (WGS) entry which is preliminary data.</text>
</comment>
<evidence type="ECO:0000256" key="2">
    <source>
        <dbReference type="ARBA" id="ARBA00009772"/>
    </source>
</evidence>
<evidence type="ECO:0000313" key="11">
    <source>
        <dbReference type="EMBL" id="CAJ0819362.1"/>
    </source>
</evidence>
<evidence type="ECO:0000256" key="9">
    <source>
        <dbReference type="NCBIfam" id="TIGR01400"/>
    </source>
</evidence>
<dbReference type="PANTHER" id="PTHR30065">
    <property type="entry name" value="FLAGELLAR BIOSYNTHETIC PROTEIN FLIR"/>
    <property type="match status" value="1"/>
</dbReference>
<evidence type="ECO:0000256" key="6">
    <source>
        <dbReference type="ARBA" id="ARBA00022989"/>
    </source>
</evidence>
<evidence type="ECO:0000256" key="5">
    <source>
        <dbReference type="ARBA" id="ARBA00022692"/>
    </source>
</evidence>
<name>A0ABM9K8A0_9RALS</name>